<reference evidence="6" key="2">
    <citation type="journal article" date="2019" name="Int. J. Syst. Evol. Microbiol.">
        <title>The Global Catalogue of Microorganisms (GCM) 10K type strain sequencing project: providing services to taxonomists for standard genome sequencing and annotation.</title>
        <authorList>
            <consortium name="The Broad Institute Genomics Platform"/>
            <consortium name="The Broad Institute Genome Sequencing Center for Infectious Disease"/>
            <person name="Wu L."/>
            <person name="Ma J."/>
        </authorList>
    </citation>
    <scope>NUCLEOTIDE SEQUENCE [LARGE SCALE GENOMIC DNA]</scope>
    <source>
        <strain evidence="6">JCM 18542</strain>
    </source>
</reference>
<evidence type="ECO:0000259" key="3">
    <source>
        <dbReference type="Pfam" id="PF03413"/>
    </source>
</evidence>
<comment type="caution">
    <text evidence="5">The sequence shown here is derived from an EMBL/GenBank/DDBJ whole genome shotgun (WGS) entry which is preliminary data.</text>
</comment>
<feature type="compositionally biased region" description="Basic and acidic residues" evidence="1">
    <location>
        <begin position="204"/>
        <end position="216"/>
    </location>
</feature>
<evidence type="ECO:0000313" key="6">
    <source>
        <dbReference type="Proteomes" id="UP001500839"/>
    </source>
</evidence>
<feature type="signal peptide" evidence="2">
    <location>
        <begin position="1"/>
        <end position="26"/>
    </location>
</feature>
<accession>A0ABP9D3I6</accession>
<keyword evidence="6" id="KW-1185">Reference proteome</keyword>
<feature type="domain" description="PepSY" evidence="3">
    <location>
        <begin position="77"/>
        <end position="131"/>
    </location>
</feature>
<feature type="region of interest" description="Disordered" evidence="1">
    <location>
        <begin position="177"/>
        <end position="216"/>
    </location>
</feature>
<gene>
    <name evidence="4" type="ORF">GCM10023353_37540</name>
    <name evidence="5" type="ORF">GCM10023353_38550</name>
</gene>
<dbReference type="RefSeq" id="WP_200175307.1">
    <property type="nucleotide sequence ID" value="NZ_BAABKQ010000002.1"/>
</dbReference>
<dbReference type="Gene3D" id="3.10.450.40">
    <property type="match status" value="2"/>
</dbReference>
<organism evidence="5 6">
    <name type="scientific">Tomitella cavernea</name>
    <dbReference type="NCBI Taxonomy" id="1387982"/>
    <lineage>
        <taxon>Bacteria</taxon>
        <taxon>Bacillati</taxon>
        <taxon>Actinomycetota</taxon>
        <taxon>Actinomycetes</taxon>
        <taxon>Mycobacteriales</taxon>
        <taxon>Tomitella</taxon>
    </lineage>
</organism>
<dbReference type="Proteomes" id="UP001500839">
    <property type="component" value="Unassembled WGS sequence"/>
</dbReference>
<dbReference type="InterPro" id="IPR025711">
    <property type="entry name" value="PepSY"/>
</dbReference>
<dbReference type="EMBL" id="BAABKQ010000002">
    <property type="protein sequence ID" value="GAA4825011.1"/>
    <property type="molecule type" value="Genomic_DNA"/>
</dbReference>
<dbReference type="PROSITE" id="PS51257">
    <property type="entry name" value="PROKAR_LIPOPROTEIN"/>
    <property type="match status" value="1"/>
</dbReference>
<protein>
    <recommendedName>
        <fullName evidence="3">PepSY domain-containing protein</fullName>
    </recommendedName>
</protein>
<feature type="chain" id="PRO_5045029845" description="PepSY domain-containing protein" evidence="2">
    <location>
        <begin position="27"/>
        <end position="216"/>
    </location>
</feature>
<keyword evidence="2" id="KW-0732">Signal</keyword>
<evidence type="ECO:0000313" key="4">
    <source>
        <dbReference type="EMBL" id="GAA4825011.1"/>
    </source>
</evidence>
<evidence type="ECO:0000256" key="1">
    <source>
        <dbReference type="SAM" id="MobiDB-lite"/>
    </source>
</evidence>
<evidence type="ECO:0000313" key="5">
    <source>
        <dbReference type="EMBL" id="GAA4825719.1"/>
    </source>
</evidence>
<proteinExistence type="predicted"/>
<dbReference type="Pfam" id="PF03413">
    <property type="entry name" value="PepSY"/>
    <property type="match status" value="2"/>
</dbReference>
<feature type="region of interest" description="Disordered" evidence="1">
    <location>
        <begin position="31"/>
        <end position="55"/>
    </location>
</feature>
<feature type="domain" description="PepSY" evidence="3">
    <location>
        <begin position="156"/>
        <end position="213"/>
    </location>
</feature>
<name>A0ABP9D3I6_9ACTN</name>
<sequence>MQSTTKHLRTPLVAALGAVCVLTACGNDPAEPAAPDTTTAAASAPSATSAAAGTTTDGAGLGGMVDLYTRTFPVSWQDAVAAARDKYAGDVSKIELEPSDAGRYEYKVEILSDTQKQTIHIDAETGAVLSSKTDDFDQDKIGSERRSNAIGLEQVIPLQQAMDIARDVHAGPINKWKLEGKSSGPQYEFDISRPGGSGDWEVQIDARDGTVRSTGD</sequence>
<reference evidence="5" key="3">
    <citation type="submission" date="2023-12" db="EMBL/GenBank/DDBJ databases">
        <authorList>
            <person name="Sun Q."/>
            <person name="Inoue M."/>
        </authorList>
    </citation>
    <scope>NUCLEOTIDE SEQUENCE</scope>
    <source>
        <strain evidence="5">JCM 18542</strain>
    </source>
</reference>
<dbReference type="EMBL" id="BAABKQ010000002">
    <property type="protein sequence ID" value="GAA4825719.1"/>
    <property type="molecule type" value="Genomic_DNA"/>
</dbReference>
<reference evidence="5" key="1">
    <citation type="journal article" date="2014" name="Int. J. Syst. Evol. Microbiol.">
        <title>Complete genome of a new Firmicutes species belonging to the dominant human colonic microbiota ('Ruminococcus bicirculans') reveals two chromosomes and a selective capacity to utilize plant glucans.</title>
        <authorList>
            <consortium name="NISC Comparative Sequencing Program"/>
            <person name="Wegmann U."/>
            <person name="Louis P."/>
            <person name="Goesmann A."/>
            <person name="Henrissat B."/>
            <person name="Duncan S.H."/>
            <person name="Flint H.J."/>
        </authorList>
    </citation>
    <scope>NUCLEOTIDE SEQUENCE</scope>
    <source>
        <strain evidence="5">JCM 18542</strain>
    </source>
</reference>
<evidence type="ECO:0000256" key="2">
    <source>
        <dbReference type="SAM" id="SignalP"/>
    </source>
</evidence>